<dbReference type="AlphaFoldDB" id="A0A6C0HJ04"/>
<evidence type="ECO:0000259" key="1">
    <source>
        <dbReference type="Pfam" id="PF01755"/>
    </source>
</evidence>
<reference evidence="2" key="1">
    <citation type="journal article" date="2020" name="Nature">
        <title>Giant virus diversity and host interactions through global metagenomics.</title>
        <authorList>
            <person name="Schulz F."/>
            <person name="Roux S."/>
            <person name="Paez-Espino D."/>
            <person name="Jungbluth S."/>
            <person name="Walsh D.A."/>
            <person name="Denef V.J."/>
            <person name="McMahon K.D."/>
            <person name="Konstantinidis K.T."/>
            <person name="Eloe-Fadrosh E.A."/>
            <person name="Kyrpides N.C."/>
            <person name="Woyke T."/>
        </authorList>
    </citation>
    <scope>NUCLEOTIDE SEQUENCE</scope>
    <source>
        <strain evidence="2">GVMAG-M-3300023184-121</strain>
    </source>
</reference>
<dbReference type="InterPro" id="IPR002654">
    <property type="entry name" value="Glyco_trans_25"/>
</dbReference>
<proteinExistence type="predicted"/>
<protein>
    <recommendedName>
        <fullName evidence="1">Glycosyl transferase family 25 domain-containing protein</fullName>
    </recommendedName>
</protein>
<evidence type="ECO:0000313" key="2">
    <source>
        <dbReference type="EMBL" id="QHT80628.1"/>
    </source>
</evidence>
<feature type="domain" description="Glycosyl transferase family 25" evidence="1">
    <location>
        <begin position="6"/>
        <end position="150"/>
    </location>
</feature>
<dbReference type="EMBL" id="MN739974">
    <property type="protein sequence ID" value="QHT80628.1"/>
    <property type="molecule type" value="Genomic_DNA"/>
</dbReference>
<name>A0A6C0HJ04_9ZZZZ</name>
<organism evidence="2">
    <name type="scientific">viral metagenome</name>
    <dbReference type="NCBI Taxonomy" id="1070528"/>
    <lineage>
        <taxon>unclassified sequences</taxon>
        <taxon>metagenomes</taxon>
        <taxon>organismal metagenomes</taxon>
    </lineage>
</organism>
<dbReference type="Pfam" id="PF01755">
    <property type="entry name" value="Glyco_transf_25"/>
    <property type="match status" value="1"/>
</dbReference>
<sequence length="210" mass="25079">MFGYYINLDTRKDRKDHMNTNIIERYPFFNHVQRMNAVYHRNGALGCALSHQHALKKFIYEPNEDFLMIIEDDLVILNESNFLSFCNDFESIRTSDTWDIIVFTPRGDRVPGDSEMTDHRFQRIRNNQTTTGYIVKRAFAEILLQNINESIQLLQNGVELDTCAIDQYWKRLQDRYQFYYYQDIYAGQLVGYSSIENRSVDYNERYLNQT</sequence>
<accession>A0A6C0HJ04</accession>